<dbReference type="EMBL" id="BIFR01000001">
    <property type="protein sequence ID" value="GCE12969.1"/>
    <property type="molecule type" value="Genomic_DNA"/>
</dbReference>
<protein>
    <submittedName>
        <fullName evidence="5">Peptidase S8</fullName>
    </submittedName>
</protein>
<dbReference type="PROSITE" id="PS51695">
    <property type="entry name" value="SEDOLISIN"/>
    <property type="match status" value="1"/>
</dbReference>
<keyword evidence="2" id="KW-0378">Hydrolase</keyword>
<evidence type="ECO:0000256" key="1">
    <source>
        <dbReference type="ARBA" id="ARBA00022670"/>
    </source>
</evidence>
<gene>
    <name evidence="5" type="ORF">KTT_28280</name>
</gene>
<dbReference type="Pfam" id="PF00082">
    <property type="entry name" value="Peptidase_S8"/>
    <property type="match status" value="1"/>
</dbReference>
<dbReference type="InterPro" id="IPR000209">
    <property type="entry name" value="Peptidase_S8/S53_dom"/>
</dbReference>
<comment type="caution">
    <text evidence="5">The sequence shown here is derived from an EMBL/GenBank/DDBJ whole genome shotgun (WGS) entry which is preliminary data.</text>
</comment>
<dbReference type="PANTHER" id="PTHR14218">
    <property type="entry name" value="PROTEASE S8 TRIPEPTIDYL PEPTIDASE I CLN2"/>
    <property type="match status" value="1"/>
</dbReference>
<sequence>MAFFLLAVVGLGEVKAAPSVLRTPAISYSFSHGPYRACPDGKKVAQDHKARCTVIVEKSLGRHWGNFAVPPADTFPYSPTALQTAYQLPSTTAGTGQTIAIVDAYDDPNAESDLAVYRAHYHLAPCTLSNGCFLKLNQAGQSAPLPSPNVAWAQEVSIDLDMVSAICPNCHILLIEANSDALNDLGMSENTAIAQKANVVNNSFGSQGEYTDEASYCSLYFQHQTVTITASSGDSGPGVNIPAVCPYVTAVGGTSLQQNGTETAWSGSGGGCSQYISQPYWQKSFSTGCANRAVPDVAAVGDPQTGMAAYDTYGLDGWYMMAGTSASAPIIAGVYALTGNANASYSVRFPWLLESESYDCLNDIPSPENEYSFQTGLGSPNGIRCF</sequence>
<dbReference type="InterPro" id="IPR023828">
    <property type="entry name" value="Peptidase_S8_Ser-AS"/>
</dbReference>
<dbReference type="GO" id="GO:0008240">
    <property type="term" value="F:tripeptidyl-peptidase activity"/>
    <property type="evidence" value="ECO:0007669"/>
    <property type="project" value="TreeGrafter"/>
</dbReference>
<keyword evidence="6" id="KW-1185">Reference proteome</keyword>
<proteinExistence type="predicted"/>
<evidence type="ECO:0000256" key="3">
    <source>
        <dbReference type="ARBA" id="ARBA00022825"/>
    </source>
</evidence>
<dbReference type="GO" id="GO:0004252">
    <property type="term" value="F:serine-type endopeptidase activity"/>
    <property type="evidence" value="ECO:0007669"/>
    <property type="project" value="InterPro"/>
</dbReference>
<dbReference type="Proteomes" id="UP000287352">
    <property type="component" value="Unassembled WGS sequence"/>
</dbReference>
<dbReference type="InterPro" id="IPR050819">
    <property type="entry name" value="Tripeptidyl-peptidase_I"/>
</dbReference>
<dbReference type="AlphaFoldDB" id="A0A402A1P4"/>
<dbReference type="Gene3D" id="3.40.50.200">
    <property type="entry name" value="Peptidase S8/S53 domain"/>
    <property type="match status" value="1"/>
</dbReference>
<dbReference type="GO" id="GO:0006508">
    <property type="term" value="P:proteolysis"/>
    <property type="evidence" value="ECO:0007669"/>
    <property type="project" value="UniProtKB-KW"/>
</dbReference>
<evidence type="ECO:0000313" key="5">
    <source>
        <dbReference type="EMBL" id="GCE12969.1"/>
    </source>
</evidence>
<evidence type="ECO:0000259" key="4">
    <source>
        <dbReference type="PROSITE" id="PS51695"/>
    </source>
</evidence>
<dbReference type="SUPFAM" id="SSF52743">
    <property type="entry name" value="Subtilisin-like"/>
    <property type="match status" value="1"/>
</dbReference>
<reference evidence="6" key="1">
    <citation type="submission" date="2018-12" db="EMBL/GenBank/DDBJ databases">
        <title>Tengunoibacter tsumagoiensis gen. nov., sp. nov., Dictyobacter kobayashii sp. nov., D. alpinus sp. nov., and D. joshuensis sp. nov. and description of Dictyobacteraceae fam. nov. within the order Ktedonobacterales isolated from Tengu-no-mugimeshi.</title>
        <authorList>
            <person name="Wang C.M."/>
            <person name="Zheng Y."/>
            <person name="Sakai Y."/>
            <person name="Toyoda A."/>
            <person name="Minakuchi Y."/>
            <person name="Abe K."/>
            <person name="Yokota A."/>
            <person name="Yabe S."/>
        </authorList>
    </citation>
    <scope>NUCLEOTIDE SEQUENCE [LARGE SCALE GENOMIC DNA]</scope>
    <source>
        <strain evidence="6">Uno3</strain>
    </source>
</reference>
<dbReference type="InterPro" id="IPR030400">
    <property type="entry name" value="Sedolisin_dom"/>
</dbReference>
<evidence type="ECO:0000313" key="6">
    <source>
        <dbReference type="Proteomes" id="UP000287352"/>
    </source>
</evidence>
<accession>A0A402A1P4</accession>
<dbReference type="PANTHER" id="PTHR14218:SF15">
    <property type="entry name" value="TRIPEPTIDYL-PEPTIDASE 1"/>
    <property type="match status" value="1"/>
</dbReference>
<feature type="domain" description="Peptidase S53" evidence="4">
    <location>
        <begin position="76"/>
        <end position="386"/>
    </location>
</feature>
<dbReference type="InterPro" id="IPR036852">
    <property type="entry name" value="Peptidase_S8/S53_dom_sf"/>
</dbReference>
<dbReference type="CDD" id="cd04056">
    <property type="entry name" value="Peptidases_S53"/>
    <property type="match status" value="1"/>
</dbReference>
<keyword evidence="3" id="KW-0720">Serine protease</keyword>
<dbReference type="PROSITE" id="PS00138">
    <property type="entry name" value="SUBTILASE_SER"/>
    <property type="match status" value="1"/>
</dbReference>
<keyword evidence="1" id="KW-0645">Protease</keyword>
<evidence type="ECO:0000256" key="2">
    <source>
        <dbReference type="ARBA" id="ARBA00022801"/>
    </source>
</evidence>
<organism evidence="5 6">
    <name type="scientific">Tengunoibacter tsumagoiensis</name>
    <dbReference type="NCBI Taxonomy" id="2014871"/>
    <lineage>
        <taxon>Bacteria</taxon>
        <taxon>Bacillati</taxon>
        <taxon>Chloroflexota</taxon>
        <taxon>Ktedonobacteria</taxon>
        <taxon>Ktedonobacterales</taxon>
        <taxon>Dictyobacteraceae</taxon>
        <taxon>Tengunoibacter</taxon>
    </lineage>
</organism>
<name>A0A402A1P4_9CHLR</name>